<keyword evidence="3" id="KW-0167">Capsid protein</keyword>
<keyword evidence="3" id="KW-0946">Virion</keyword>
<dbReference type="AlphaFoldDB" id="A0A0K8MFR7"/>
<evidence type="ECO:0000313" key="4">
    <source>
        <dbReference type="Proteomes" id="UP000036771"/>
    </source>
</evidence>
<dbReference type="STRING" id="1629334.Cva_01396"/>
<evidence type="ECO:0000259" key="1">
    <source>
        <dbReference type="Pfam" id="PF00534"/>
    </source>
</evidence>
<reference evidence="3 4" key="1">
    <citation type="submission" date="2015-03" db="EMBL/GenBank/DDBJ databases">
        <title>Caedibacter varicaedens, whole genome shotgun sequence.</title>
        <authorList>
            <person name="Suzuki H."/>
            <person name="Dapper A.L."/>
            <person name="Gibson A.K."/>
            <person name="Jackson C."/>
            <person name="Lee H."/>
            <person name="Pejaver V.R."/>
            <person name="Doak T."/>
            <person name="Lynch M."/>
        </authorList>
    </citation>
    <scope>NUCLEOTIDE SEQUENCE [LARGE SCALE GENOMIC DNA]</scope>
</reference>
<name>A0A0K8MFR7_9PROT</name>
<evidence type="ECO:0000259" key="2">
    <source>
        <dbReference type="Pfam" id="PF13439"/>
    </source>
</evidence>
<dbReference type="InterPro" id="IPR028098">
    <property type="entry name" value="Glyco_trans_4-like_N"/>
</dbReference>
<sequence>MSSYSPVFSLLNHKRILQVVPSLTQGGVEKGSLEIAEAIIAAGGKAFIASSGGTMVSELEHLGGIHFSLPLNAKNPLTLMLNSYRLKKIIQEHSIDLIHARSRAPAWSAFWAARLENIPFITTFHGTYNYHTFPKKYYNSIMVRGARVIAISDFIHEHILRHYRSYVEPVHIQTIPRGADLSLFNLSDTSLKTRVRDLRKNWEIYDASPLLLLPARLTRWKGQAIALKAISLLKDFKGLLILLGSDKDHQSYTQELLTLAQTLGISDRVRIISHCSDMPAAYVLADLVLHTSTDPEAFGRIIAEAQAMGRCVIATNHGAPPEIIEEGVTGFLTQPGDSEELARKIKVFLTLPLPHRKQIGQKAVERIRCFFSKDQMVEKTLAIYTELLTEKVK</sequence>
<dbReference type="SUPFAM" id="SSF53756">
    <property type="entry name" value="UDP-Glycosyltransferase/glycogen phosphorylase"/>
    <property type="match status" value="1"/>
</dbReference>
<evidence type="ECO:0000313" key="3">
    <source>
        <dbReference type="EMBL" id="GAO98729.1"/>
    </source>
</evidence>
<feature type="domain" description="Glycosyl transferase family 1" evidence="1">
    <location>
        <begin position="197"/>
        <end position="364"/>
    </location>
</feature>
<keyword evidence="4" id="KW-1185">Reference proteome</keyword>
<dbReference type="Pfam" id="PF00534">
    <property type="entry name" value="Glycos_transf_1"/>
    <property type="match status" value="1"/>
</dbReference>
<gene>
    <name evidence="3" type="primary">cotSA</name>
    <name evidence="3" type="ORF">Cva_01396</name>
</gene>
<dbReference type="Pfam" id="PF13439">
    <property type="entry name" value="Glyco_transf_4"/>
    <property type="match status" value="1"/>
</dbReference>
<dbReference type="GO" id="GO:0016757">
    <property type="term" value="F:glycosyltransferase activity"/>
    <property type="evidence" value="ECO:0007669"/>
    <property type="project" value="InterPro"/>
</dbReference>
<dbReference type="Proteomes" id="UP000036771">
    <property type="component" value="Unassembled WGS sequence"/>
</dbReference>
<dbReference type="PANTHER" id="PTHR12526">
    <property type="entry name" value="GLYCOSYLTRANSFERASE"/>
    <property type="match status" value="1"/>
</dbReference>
<comment type="caution">
    <text evidence="3">The sequence shown here is derived from an EMBL/GenBank/DDBJ whole genome shotgun (WGS) entry which is preliminary data.</text>
</comment>
<organism evidence="3 4">
    <name type="scientific">Caedimonas varicaedens</name>
    <dbReference type="NCBI Taxonomy" id="1629334"/>
    <lineage>
        <taxon>Bacteria</taxon>
        <taxon>Pseudomonadati</taxon>
        <taxon>Pseudomonadota</taxon>
        <taxon>Alphaproteobacteria</taxon>
        <taxon>Holosporales</taxon>
        <taxon>Caedimonadaceae</taxon>
        <taxon>Caedimonas</taxon>
    </lineage>
</organism>
<dbReference type="InterPro" id="IPR001296">
    <property type="entry name" value="Glyco_trans_1"/>
</dbReference>
<protein>
    <submittedName>
        <fullName evidence="3">Spore coat protein SA</fullName>
    </submittedName>
</protein>
<dbReference type="CDD" id="cd03819">
    <property type="entry name" value="GT4_WavL-like"/>
    <property type="match status" value="1"/>
</dbReference>
<dbReference type="EMBL" id="BBVC01000083">
    <property type="protein sequence ID" value="GAO98729.1"/>
    <property type="molecule type" value="Genomic_DNA"/>
</dbReference>
<dbReference type="Gene3D" id="3.40.50.2000">
    <property type="entry name" value="Glycogen Phosphorylase B"/>
    <property type="match status" value="2"/>
</dbReference>
<accession>A0A0K8MFR7</accession>
<feature type="domain" description="Glycosyltransferase subfamily 4-like N-terminal" evidence="2">
    <location>
        <begin position="26"/>
        <end position="182"/>
    </location>
</feature>
<proteinExistence type="predicted"/>